<dbReference type="KEGG" id="jre:108995137"/>
<dbReference type="GeneID" id="108995137"/>
<dbReference type="AlphaFoldDB" id="A0A2I4F3G5"/>
<sequence>MTLIDSDSDEEFEIARQLVEKEGSSSRGSSKKSRKFIRHDRLQAHQNLFPDYFADPPIYPHKYFQKRFRMSRSLFLRIQAVVEAHKPYFVQRRDNSGRLGFSSLQKITVALRMLAYGVTADFMDEYLKIGETTALRSLKMFVRAVVSIFSEEYLRKPNNNDIARLLAVGEKCGFPGMLGSIDCMHWKWKNCPTACYGMYSGHIHEPTIILEAVASYDLWIWHAFFGLPGSHNDINVLDRSFIFSDLGQGLTPTVNYTINGHNYAMRYYIPDDIYPQWATFVKTISAPQGNKKKYFVAAQKSARKDAERAFGVLQT</sequence>
<dbReference type="Gramene" id="Jr04_01400_p1">
    <property type="protein sequence ID" value="cds.Jr04_01400_p1"/>
    <property type="gene ID" value="Jr04_01400"/>
</dbReference>
<name>A0A2I4F3G5_JUGRE</name>
<dbReference type="Pfam" id="PF04827">
    <property type="entry name" value="Plant_tran"/>
    <property type="match status" value="1"/>
</dbReference>
<organism evidence="1 2">
    <name type="scientific">Juglans regia</name>
    <name type="common">English walnut</name>
    <dbReference type="NCBI Taxonomy" id="51240"/>
    <lineage>
        <taxon>Eukaryota</taxon>
        <taxon>Viridiplantae</taxon>
        <taxon>Streptophyta</taxon>
        <taxon>Embryophyta</taxon>
        <taxon>Tracheophyta</taxon>
        <taxon>Spermatophyta</taxon>
        <taxon>Magnoliopsida</taxon>
        <taxon>eudicotyledons</taxon>
        <taxon>Gunneridae</taxon>
        <taxon>Pentapetalae</taxon>
        <taxon>rosids</taxon>
        <taxon>fabids</taxon>
        <taxon>Fagales</taxon>
        <taxon>Juglandaceae</taxon>
        <taxon>Juglans</taxon>
    </lineage>
</organism>
<protein>
    <submittedName>
        <fullName evidence="2">Uncharacterized protein LOC108995137</fullName>
    </submittedName>
</protein>
<gene>
    <name evidence="2" type="primary">LOC108995137</name>
</gene>
<keyword evidence="1" id="KW-1185">Reference proteome</keyword>
<evidence type="ECO:0000313" key="1">
    <source>
        <dbReference type="Proteomes" id="UP000235220"/>
    </source>
</evidence>
<dbReference type="InterPro" id="IPR006912">
    <property type="entry name" value="Harbinger_derived_prot"/>
</dbReference>
<reference evidence="2" key="1">
    <citation type="submission" date="2025-08" db="UniProtKB">
        <authorList>
            <consortium name="RefSeq"/>
        </authorList>
    </citation>
    <scope>IDENTIFICATION</scope>
    <source>
        <tissue evidence="2">Leaves</tissue>
    </source>
</reference>
<proteinExistence type="predicted"/>
<dbReference type="OrthoDB" id="1706340at2759"/>
<dbReference type="STRING" id="51240.A0A2I4F3G5"/>
<dbReference type="RefSeq" id="XP_018826183.1">
    <property type="nucleotide sequence ID" value="XM_018970638.1"/>
</dbReference>
<dbReference type="Proteomes" id="UP000235220">
    <property type="component" value="Chromosome 4"/>
</dbReference>
<dbReference type="PANTHER" id="PTHR47150">
    <property type="entry name" value="OS12G0169200 PROTEIN"/>
    <property type="match status" value="1"/>
</dbReference>
<evidence type="ECO:0000313" key="2">
    <source>
        <dbReference type="RefSeq" id="XP_018826183.1"/>
    </source>
</evidence>
<dbReference type="PANTHER" id="PTHR47150:SF7">
    <property type="entry name" value="NUCLEASE"/>
    <property type="match status" value="1"/>
</dbReference>
<accession>A0A2I4F3G5</accession>